<organism evidence="1 2">
    <name type="scientific">Rubroshorea leprosula</name>
    <dbReference type="NCBI Taxonomy" id="152421"/>
    <lineage>
        <taxon>Eukaryota</taxon>
        <taxon>Viridiplantae</taxon>
        <taxon>Streptophyta</taxon>
        <taxon>Embryophyta</taxon>
        <taxon>Tracheophyta</taxon>
        <taxon>Spermatophyta</taxon>
        <taxon>Magnoliopsida</taxon>
        <taxon>eudicotyledons</taxon>
        <taxon>Gunneridae</taxon>
        <taxon>Pentapetalae</taxon>
        <taxon>rosids</taxon>
        <taxon>malvids</taxon>
        <taxon>Malvales</taxon>
        <taxon>Dipterocarpaceae</taxon>
        <taxon>Rubroshorea</taxon>
    </lineage>
</organism>
<proteinExistence type="predicted"/>
<sequence>MSTKIFWVLCYGEARGIDGVVERGRNRKEKEGRKSSGLTVVAVAVAVPEKIKKDKE</sequence>
<evidence type="ECO:0000313" key="1">
    <source>
        <dbReference type="EMBL" id="GKV12384.1"/>
    </source>
</evidence>
<dbReference type="EMBL" id="BPVZ01000036">
    <property type="protein sequence ID" value="GKV12384.1"/>
    <property type="molecule type" value="Genomic_DNA"/>
</dbReference>
<name>A0AAV5JCQ1_9ROSI</name>
<protein>
    <submittedName>
        <fullName evidence="1">Uncharacterized protein</fullName>
    </submittedName>
</protein>
<reference evidence="1 2" key="1">
    <citation type="journal article" date="2021" name="Commun. Biol.">
        <title>The genome of Shorea leprosula (Dipterocarpaceae) highlights the ecological relevance of drought in aseasonal tropical rainforests.</title>
        <authorList>
            <person name="Ng K.K.S."/>
            <person name="Kobayashi M.J."/>
            <person name="Fawcett J.A."/>
            <person name="Hatakeyama M."/>
            <person name="Paape T."/>
            <person name="Ng C.H."/>
            <person name="Ang C.C."/>
            <person name="Tnah L.H."/>
            <person name="Lee C.T."/>
            <person name="Nishiyama T."/>
            <person name="Sese J."/>
            <person name="O'Brien M.J."/>
            <person name="Copetti D."/>
            <person name="Mohd Noor M.I."/>
            <person name="Ong R.C."/>
            <person name="Putra M."/>
            <person name="Sireger I.Z."/>
            <person name="Indrioko S."/>
            <person name="Kosugi Y."/>
            <person name="Izuno A."/>
            <person name="Isagi Y."/>
            <person name="Lee S.L."/>
            <person name="Shimizu K.K."/>
        </authorList>
    </citation>
    <scope>NUCLEOTIDE SEQUENCE [LARGE SCALE GENOMIC DNA]</scope>
    <source>
        <strain evidence="1">214</strain>
    </source>
</reference>
<dbReference type="AlphaFoldDB" id="A0AAV5JCQ1"/>
<keyword evidence="2" id="KW-1185">Reference proteome</keyword>
<dbReference type="Proteomes" id="UP001054252">
    <property type="component" value="Unassembled WGS sequence"/>
</dbReference>
<accession>A0AAV5JCQ1</accession>
<gene>
    <name evidence="1" type="ORF">SLEP1_g23534</name>
</gene>
<evidence type="ECO:0000313" key="2">
    <source>
        <dbReference type="Proteomes" id="UP001054252"/>
    </source>
</evidence>
<comment type="caution">
    <text evidence="1">The sequence shown here is derived from an EMBL/GenBank/DDBJ whole genome shotgun (WGS) entry which is preliminary data.</text>
</comment>